<sequence length="142" mass="15954">QRRAAHARPLPQAERRQGVRDHGRRDDRATAAVALQRLPPHRGRGRAAGAPRPARRRRGGAGVRDRRLPRPGPRDRGRGARRAAGRALGRRVRLRDGLQLQLAPAPGRGARRRRPVRGDHRARELRRPRAAGARHPNVEIRL</sequence>
<protein>
    <submittedName>
        <fullName evidence="2">Diaminopimelate decarboxylase</fullName>
        <ecNumber evidence="2">4.1.1.20</ecNumber>
    </submittedName>
</protein>
<feature type="compositionally biased region" description="Basic and acidic residues" evidence="1">
    <location>
        <begin position="116"/>
        <end position="127"/>
    </location>
</feature>
<feature type="compositionally biased region" description="Basic and acidic residues" evidence="1">
    <location>
        <begin position="63"/>
        <end position="78"/>
    </location>
</feature>
<dbReference type="EC" id="4.1.1.20" evidence="2"/>
<name>A0A6J4K8Z6_9BACT</name>
<feature type="region of interest" description="Disordered" evidence="1">
    <location>
        <begin position="1"/>
        <end position="142"/>
    </location>
</feature>
<accession>A0A6J4K8Z6</accession>
<feature type="non-terminal residue" evidence="2">
    <location>
        <position position="142"/>
    </location>
</feature>
<proteinExistence type="predicted"/>
<evidence type="ECO:0000256" key="1">
    <source>
        <dbReference type="SAM" id="MobiDB-lite"/>
    </source>
</evidence>
<reference evidence="2" key="1">
    <citation type="submission" date="2020-02" db="EMBL/GenBank/DDBJ databases">
        <authorList>
            <person name="Meier V. D."/>
        </authorList>
    </citation>
    <scope>NUCLEOTIDE SEQUENCE</scope>
    <source>
        <strain evidence="2">AVDCRST_MAG11</strain>
    </source>
</reference>
<dbReference type="GO" id="GO:0008836">
    <property type="term" value="F:diaminopimelate decarboxylase activity"/>
    <property type="evidence" value="ECO:0007669"/>
    <property type="project" value="UniProtKB-EC"/>
</dbReference>
<dbReference type="EMBL" id="CADCTU010000136">
    <property type="protein sequence ID" value="CAA9298189.1"/>
    <property type="molecule type" value="Genomic_DNA"/>
</dbReference>
<feature type="compositionally biased region" description="Basic and acidic residues" evidence="1">
    <location>
        <begin position="13"/>
        <end position="29"/>
    </location>
</feature>
<evidence type="ECO:0000313" key="2">
    <source>
        <dbReference type="EMBL" id="CAA9298189.1"/>
    </source>
</evidence>
<gene>
    <name evidence="2" type="ORF">AVDCRST_MAG11-637</name>
</gene>
<keyword evidence="2" id="KW-0456">Lyase</keyword>
<dbReference type="AlphaFoldDB" id="A0A6J4K8Z6"/>
<feature type="non-terminal residue" evidence="2">
    <location>
        <position position="1"/>
    </location>
</feature>
<organism evidence="2">
    <name type="scientific">uncultured Gemmatimonadaceae bacterium</name>
    <dbReference type="NCBI Taxonomy" id="246130"/>
    <lineage>
        <taxon>Bacteria</taxon>
        <taxon>Pseudomonadati</taxon>
        <taxon>Gemmatimonadota</taxon>
        <taxon>Gemmatimonadia</taxon>
        <taxon>Gemmatimonadales</taxon>
        <taxon>Gemmatimonadaceae</taxon>
        <taxon>environmental samples</taxon>
    </lineage>
</organism>
<feature type="compositionally biased region" description="Basic residues" evidence="1">
    <location>
        <begin position="79"/>
        <end position="93"/>
    </location>
</feature>